<proteinExistence type="predicted"/>
<feature type="non-terminal residue" evidence="2">
    <location>
        <position position="1"/>
    </location>
</feature>
<dbReference type="EMBL" id="JARKIB010000337">
    <property type="protein sequence ID" value="KAJ7713706.1"/>
    <property type="molecule type" value="Genomic_DNA"/>
</dbReference>
<keyword evidence="3" id="KW-1185">Reference proteome</keyword>
<accession>A0AAD7H6P0</accession>
<feature type="region of interest" description="Disordered" evidence="1">
    <location>
        <begin position="1"/>
        <end position="68"/>
    </location>
</feature>
<evidence type="ECO:0000313" key="3">
    <source>
        <dbReference type="Proteomes" id="UP001215598"/>
    </source>
</evidence>
<dbReference type="AlphaFoldDB" id="A0AAD7H6P0"/>
<gene>
    <name evidence="2" type="ORF">B0H16DRAFT_1620317</name>
</gene>
<sequence length="156" mass="16887">MSAPRTRGYEEGEGMDGADGPCHSVPPKFDSGALWGRGSEGGVGCAGRRRGDTRRARGATRKLHASRGGEIRAAAGRADGVPFACARRRLMRGWRWEARVKGGGRNGRAHCKQDGTHRKARGRTMALYIAYVGTASFSGSKSWLRLRCAVKREICV</sequence>
<reference evidence="2" key="1">
    <citation type="submission" date="2023-03" db="EMBL/GenBank/DDBJ databases">
        <title>Massive genome expansion in bonnet fungi (Mycena s.s.) driven by repeated elements and novel gene families across ecological guilds.</title>
        <authorList>
            <consortium name="Lawrence Berkeley National Laboratory"/>
            <person name="Harder C.B."/>
            <person name="Miyauchi S."/>
            <person name="Viragh M."/>
            <person name="Kuo A."/>
            <person name="Thoen E."/>
            <person name="Andreopoulos B."/>
            <person name="Lu D."/>
            <person name="Skrede I."/>
            <person name="Drula E."/>
            <person name="Henrissat B."/>
            <person name="Morin E."/>
            <person name="Kohler A."/>
            <person name="Barry K."/>
            <person name="LaButti K."/>
            <person name="Morin E."/>
            <person name="Salamov A."/>
            <person name="Lipzen A."/>
            <person name="Mereny Z."/>
            <person name="Hegedus B."/>
            <person name="Baldrian P."/>
            <person name="Stursova M."/>
            <person name="Weitz H."/>
            <person name="Taylor A."/>
            <person name="Grigoriev I.V."/>
            <person name="Nagy L.G."/>
            <person name="Martin F."/>
            <person name="Kauserud H."/>
        </authorList>
    </citation>
    <scope>NUCLEOTIDE SEQUENCE</scope>
    <source>
        <strain evidence="2">CBHHK182m</strain>
    </source>
</reference>
<comment type="caution">
    <text evidence="2">The sequence shown here is derived from an EMBL/GenBank/DDBJ whole genome shotgun (WGS) entry which is preliminary data.</text>
</comment>
<evidence type="ECO:0000256" key="1">
    <source>
        <dbReference type="SAM" id="MobiDB-lite"/>
    </source>
</evidence>
<evidence type="ECO:0000313" key="2">
    <source>
        <dbReference type="EMBL" id="KAJ7713706.1"/>
    </source>
</evidence>
<dbReference type="Proteomes" id="UP001215598">
    <property type="component" value="Unassembled WGS sequence"/>
</dbReference>
<name>A0AAD7H6P0_9AGAR</name>
<feature type="compositionally biased region" description="Basic residues" evidence="1">
    <location>
        <begin position="56"/>
        <end position="65"/>
    </location>
</feature>
<protein>
    <submittedName>
        <fullName evidence="2">Uncharacterized protein</fullName>
    </submittedName>
</protein>
<organism evidence="2 3">
    <name type="scientific">Mycena metata</name>
    <dbReference type="NCBI Taxonomy" id="1033252"/>
    <lineage>
        <taxon>Eukaryota</taxon>
        <taxon>Fungi</taxon>
        <taxon>Dikarya</taxon>
        <taxon>Basidiomycota</taxon>
        <taxon>Agaricomycotina</taxon>
        <taxon>Agaricomycetes</taxon>
        <taxon>Agaricomycetidae</taxon>
        <taxon>Agaricales</taxon>
        <taxon>Marasmiineae</taxon>
        <taxon>Mycenaceae</taxon>
        <taxon>Mycena</taxon>
    </lineage>
</organism>